<evidence type="ECO:0000313" key="1">
    <source>
        <dbReference type="EMBL" id="KAE9329380.1"/>
    </source>
</evidence>
<evidence type="ECO:0000313" key="2">
    <source>
        <dbReference type="Proteomes" id="UP000434957"/>
    </source>
</evidence>
<comment type="caution">
    <text evidence="1">The sequence shown here is derived from an EMBL/GenBank/DDBJ whole genome shotgun (WGS) entry which is preliminary data.</text>
</comment>
<protein>
    <submittedName>
        <fullName evidence="1">Uncharacterized protein</fullName>
    </submittedName>
</protein>
<sequence>MEALTKFFEDNEHMEWVCSDALAESTVTDAICLGIGKKGRNQYVTIRNPGAIAERFAENALEHEFIVWDIFEPNTSHKFGVQVELDTSLRAEVGNLFNWASDDGIINPISKSLLKRGHLTGLDWMGGLFRAGQR</sequence>
<proteinExistence type="predicted"/>
<dbReference type="AlphaFoldDB" id="A0A6A4EWC0"/>
<keyword evidence="2" id="KW-1185">Reference proteome</keyword>
<accession>A0A6A4EWC0</accession>
<dbReference type="Proteomes" id="UP000434957">
    <property type="component" value="Unassembled WGS sequence"/>
</dbReference>
<gene>
    <name evidence="1" type="ORF">PR003_g15569</name>
</gene>
<organism evidence="1 2">
    <name type="scientific">Phytophthora rubi</name>
    <dbReference type="NCBI Taxonomy" id="129364"/>
    <lineage>
        <taxon>Eukaryota</taxon>
        <taxon>Sar</taxon>
        <taxon>Stramenopiles</taxon>
        <taxon>Oomycota</taxon>
        <taxon>Peronosporomycetes</taxon>
        <taxon>Peronosporales</taxon>
        <taxon>Peronosporaceae</taxon>
        <taxon>Phytophthora</taxon>
    </lineage>
</organism>
<reference evidence="1 2" key="1">
    <citation type="submission" date="2018-08" db="EMBL/GenBank/DDBJ databases">
        <title>Genomic investigation of the strawberry pathogen Phytophthora fragariae indicates pathogenicity is determined by transcriptional variation in three key races.</title>
        <authorList>
            <person name="Adams T.M."/>
            <person name="Armitage A.D."/>
            <person name="Sobczyk M.K."/>
            <person name="Bates H.J."/>
            <person name="Dunwell J.M."/>
            <person name="Nellist C.F."/>
            <person name="Harrison R.J."/>
        </authorList>
    </citation>
    <scope>NUCLEOTIDE SEQUENCE [LARGE SCALE GENOMIC DNA]</scope>
    <source>
        <strain evidence="1 2">SCRP333</strain>
    </source>
</reference>
<name>A0A6A4EWC0_9STRA</name>
<dbReference type="EMBL" id="QXFT01001087">
    <property type="protein sequence ID" value="KAE9329380.1"/>
    <property type="molecule type" value="Genomic_DNA"/>
</dbReference>